<dbReference type="EMBL" id="JAWDGP010001042">
    <property type="protein sequence ID" value="KAK3795517.1"/>
    <property type="molecule type" value="Genomic_DNA"/>
</dbReference>
<evidence type="ECO:0000313" key="2">
    <source>
        <dbReference type="EMBL" id="KAK3795517.1"/>
    </source>
</evidence>
<evidence type="ECO:0000313" key="3">
    <source>
        <dbReference type="Proteomes" id="UP001283361"/>
    </source>
</evidence>
<protein>
    <submittedName>
        <fullName evidence="2">Uncharacterized protein</fullName>
    </submittedName>
</protein>
<name>A0AAE1AX68_9GAST</name>
<dbReference type="Proteomes" id="UP001283361">
    <property type="component" value="Unassembled WGS sequence"/>
</dbReference>
<organism evidence="2 3">
    <name type="scientific">Elysia crispata</name>
    <name type="common">lettuce slug</name>
    <dbReference type="NCBI Taxonomy" id="231223"/>
    <lineage>
        <taxon>Eukaryota</taxon>
        <taxon>Metazoa</taxon>
        <taxon>Spiralia</taxon>
        <taxon>Lophotrochozoa</taxon>
        <taxon>Mollusca</taxon>
        <taxon>Gastropoda</taxon>
        <taxon>Heterobranchia</taxon>
        <taxon>Euthyneura</taxon>
        <taxon>Panpulmonata</taxon>
        <taxon>Sacoglossa</taxon>
        <taxon>Placobranchoidea</taxon>
        <taxon>Plakobranchidae</taxon>
        <taxon>Elysia</taxon>
    </lineage>
</organism>
<gene>
    <name evidence="2" type="ORF">RRG08_064808</name>
</gene>
<accession>A0AAE1AX68</accession>
<comment type="caution">
    <text evidence="2">The sequence shown here is derived from an EMBL/GenBank/DDBJ whole genome shotgun (WGS) entry which is preliminary data.</text>
</comment>
<evidence type="ECO:0000256" key="1">
    <source>
        <dbReference type="SAM" id="MobiDB-lite"/>
    </source>
</evidence>
<dbReference type="AlphaFoldDB" id="A0AAE1AX68"/>
<reference evidence="2" key="1">
    <citation type="journal article" date="2023" name="G3 (Bethesda)">
        <title>A reference genome for the long-term kleptoplast-retaining sea slug Elysia crispata morphotype clarki.</title>
        <authorList>
            <person name="Eastman K.E."/>
            <person name="Pendleton A.L."/>
            <person name="Shaikh M.A."/>
            <person name="Suttiyut T."/>
            <person name="Ogas R."/>
            <person name="Tomko P."/>
            <person name="Gavelis G."/>
            <person name="Widhalm J.R."/>
            <person name="Wisecaver J.H."/>
        </authorList>
    </citation>
    <scope>NUCLEOTIDE SEQUENCE</scope>
    <source>
        <strain evidence="2">ECLA1</strain>
    </source>
</reference>
<sequence>MTEDHMKRQKHPSWNQEDSLASHGAYKDHVTHNEVRRKVTQQVRHYKDLPDTVKKRKLRWYGHVTHSERLTKTILQGTVQRKRRWGTRVGLTTSLNRQGKASLSFKQSATTAPAGGASWSILHPSRSAPTTLADPGPVKVTVTIILCSSEILFRKSGRLGY</sequence>
<feature type="region of interest" description="Disordered" evidence="1">
    <location>
        <begin position="1"/>
        <end position="24"/>
    </location>
</feature>
<proteinExistence type="predicted"/>
<keyword evidence="3" id="KW-1185">Reference proteome</keyword>